<dbReference type="Proteomes" id="UP000825729">
    <property type="component" value="Unassembled WGS sequence"/>
</dbReference>
<keyword evidence="1" id="KW-0521">NADP</keyword>
<dbReference type="AlphaFoldDB" id="A0AAV7EDR4"/>
<gene>
    <name evidence="3" type="ORF">H6P81_016723</name>
</gene>
<dbReference type="EC" id="1.2.1.84" evidence="1"/>
<keyword evidence="1" id="KW-0560">Oxidoreductase</keyword>
<dbReference type="InterPro" id="IPR013120">
    <property type="entry name" value="FAR_NAD-bd"/>
</dbReference>
<protein>
    <recommendedName>
        <fullName evidence="1">Fatty acyl-CoA reductase</fullName>
        <ecNumber evidence="1">1.2.1.84</ecNumber>
    </recommendedName>
</protein>
<dbReference type="GO" id="GO:0080019">
    <property type="term" value="F:alcohol-forming very long-chain fatty acyl-CoA reductase activity"/>
    <property type="evidence" value="ECO:0007669"/>
    <property type="project" value="InterPro"/>
</dbReference>
<evidence type="ECO:0000259" key="2">
    <source>
        <dbReference type="Pfam" id="PF07993"/>
    </source>
</evidence>
<reference evidence="3 4" key="1">
    <citation type="submission" date="2021-07" db="EMBL/GenBank/DDBJ databases">
        <title>The Aristolochia fimbriata genome: insights into angiosperm evolution, floral development and chemical biosynthesis.</title>
        <authorList>
            <person name="Jiao Y."/>
        </authorList>
    </citation>
    <scope>NUCLEOTIDE SEQUENCE [LARGE SCALE GENOMIC DNA]</scope>
    <source>
        <strain evidence="3">IBCAS-2021</strain>
        <tissue evidence="3">Leaf</tissue>
    </source>
</reference>
<sequence>MKLPTFPIPQSSEIDFCVRLTSSPTPSFDFASSESCPVLFHRLEILLLATHPMRRLIQEANKSAKAQSKNPKVFVEKVLRVQADVKQLYLLVRAEDEVEAAHRFQKEVIGKDVSRILRERRGKSFESFVSEKVTPFAGNLCYENLGVKDSILREEMWREVQIVIIVAATTAFDERYDVALGINTTGAKRVLEFAKKCPKIEMLMQVSTAYVNCGWRSICHCLAFL</sequence>
<comment type="similarity">
    <text evidence="1">Belongs to the fatty acyl-CoA reductase family.</text>
</comment>
<dbReference type="Pfam" id="PF07993">
    <property type="entry name" value="NAD_binding_4"/>
    <property type="match status" value="1"/>
</dbReference>
<keyword evidence="1" id="KW-0443">Lipid metabolism</keyword>
<evidence type="ECO:0000313" key="4">
    <source>
        <dbReference type="Proteomes" id="UP000825729"/>
    </source>
</evidence>
<dbReference type="InterPro" id="IPR036291">
    <property type="entry name" value="NAD(P)-bd_dom_sf"/>
</dbReference>
<dbReference type="EMBL" id="JAINDJ010000006">
    <property type="protein sequence ID" value="KAG9445383.1"/>
    <property type="molecule type" value="Genomic_DNA"/>
</dbReference>
<dbReference type="GO" id="GO:0035336">
    <property type="term" value="P:long-chain fatty-acyl-CoA metabolic process"/>
    <property type="evidence" value="ECO:0007669"/>
    <property type="project" value="TreeGrafter"/>
</dbReference>
<dbReference type="GO" id="GO:0102965">
    <property type="term" value="F:alcohol-forming long-chain fatty acyl-CoA reductase activity"/>
    <property type="evidence" value="ECO:0007669"/>
    <property type="project" value="UniProtKB-EC"/>
</dbReference>
<evidence type="ECO:0000256" key="1">
    <source>
        <dbReference type="RuleBase" id="RU363097"/>
    </source>
</evidence>
<dbReference type="GO" id="GO:0010345">
    <property type="term" value="P:suberin biosynthetic process"/>
    <property type="evidence" value="ECO:0007669"/>
    <property type="project" value="TreeGrafter"/>
</dbReference>
<comment type="function">
    <text evidence="1">Catalyzes the reduction of fatty acyl-CoA to fatty alcohols.</text>
</comment>
<comment type="catalytic activity">
    <reaction evidence="1">
        <text>a long-chain fatty acyl-CoA + 2 NADPH + 2 H(+) = a long-chain primary fatty alcohol + 2 NADP(+) + CoA</text>
        <dbReference type="Rhea" id="RHEA:52716"/>
        <dbReference type="ChEBI" id="CHEBI:15378"/>
        <dbReference type="ChEBI" id="CHEBI:57287"/>
        <dbReference type="ChEBI" id="CHEBI:57783"/>
        <dbReference type="ChEBI" id="CHEBI:58349"/>
        <dbReference type="ChEBI" id="CHEBI:77396"/>
        <dbReference type="ChEBI" id="CHEBI:83139"/>
        <dbReference type="EC" id="1.2.1.84"/>
    </reaction>
</comment>
<name>A0AAV7EDR4_ARIFI</name>
<comment type="caution">
    <text evidence="3">The sequence shown here is derived from an EMBL/GenBank/DDBJ whole genome shotgun (WGS) entry which is preliminary data.</text>
</comment>
<keyword evidence="1" id="KW-0444">Lipid biosynthesis</keyword>
<feature type="domain" description="Thioester reductase (TE)" evidence="2">
    <location>
        <begin position="72"/>
        <end position="214"/>
    </location>
</feature>
<accession>A0AAV7EDR4</accession>
<proteinExistence type="inferred from homology"/>
<dbReference type="PANTHER" id="PTHR11011:SF99">
    <property type="entry name" value="FATTY ACYL-COA REDUCTASE 3"/>
    <property type="match status" value="1"/>
</dbReference>
<evidence type="ECO:0000313" key="3">
    <source>
        <dbReference type="EMBL" id="KAG9445383.1"/>
    </source>
</evidence>
<keyword evidence="4" id="KW-1185">Reference proteome</keyword>
<dbReference type="Gene3D" id="3.40.50.720">
    <property type="entry name" value="NAD(P)-binding Rossmann-like Domain"/>
    <property type="match status" value="1"/>
</dbReference>
<organism evidence="3 4">
    <name type="scientific">Aristolochia fimbriata</name>
    <name type="common">White veined hardy Dutchman's pipe vine</name>
    <dbReference type="NCBI Taxonomy" id="158543"/>
    <lineage>
        <taxon>Eukaryota</taxon>
        <taxon>Viridiplantae</taxon>
        <taxon>Streptophyta</taxon>
        <taxon>Embryophyta</taxon>
        <taxon>Tracheophyta</taxon>
        <taxon>Spermatophyta</taxon>
        <taxon>Magnoliopsida</taxon>
        <taxon>Magnoliidae</taxon>
        <taxon>Piperales</taxon>
        <taxon>Aristolochiaceae</taxon>
        <taxon>Aristolochia</taxon>
    </lineage>
</organism>
<dbReference type="InterPro" id="IPR026055">
    <property type="entry name" value="FAR"/>
</dbReference>
<dbReference type="PANTHER" id="PTHR11011">
    <property type="entry name" value="MALE STERILITY PROTEIN 2-RELATED"/>
    <property type="match status" value="1"/>
</dbReference>
<dbReference type="SUPFAM" id="SSF51735">
    <property type="entry name" value="NAD(P)-binding Rossmann-fold domains"/>
    <property type="match status" value="1"/>
</dbReference>